<keyword evidence="1" id="KW-0732">Signal</keyword>
<dbReference type="SMART" id="SM00749">
    <property type="entry name" value="BON"/>
    <property type="match status" value="2"/>
</dbReference>
<evidence type="ECO:0000256" key="1">
    <source>
        <dbReference type="ARBA" id="ARBA00022729"/>
    </source>
</evidence>
<proteinExistence type="predicted"/>
<dbReference type="PANTHER" id="PTHR34606">
    <property type="entry name" value="BON DOMAIN-CONTAINING PROTEIN"/>
    <property type="match status" value="1"/>
</dbReference>
<dbReference type="InterPro" id="IPR007055">
    <property type="entry name" value="BON_dom"/>
</dbReference>
<reference evidence="3 4" key="1">
    <citation type="submission" date="2024-02" db="EMBL/GenBank/DDBJ databases">
        <title>A novel Wenzhouxiangellaceae bacterium, isolated from coastal sediments.</title>
        <authorList>
            <person name="Du Z.-J."/>
            <person name="Ye Y.-Q."/>
            <person name="Zhang X.-Y."/>
        </authorList>
    </citation>
    <scope>NUCLEOTIDE SEQUENCE [LARGE SCALE GENOMIC DNA]</scope>
    <source>
        <strain evidence="3 4">CH-27</strain>
    </source>
</reference>
<dbReference type="Pfam" id="PF04972">
    <property type="entry name" value="BON"/>
    <property type="match status" value="2"/>
</dbReference>
<protein>
    <submittedName>
        <fullName evidence="3">BON domain-containing protein</fullName>
    </submittedName>
</protein>
<feature type="domain" description="BON" evidence="2">
    <location>
        <begin position="46"/>
        <end position="115"/>
    </location>
</feature>
<feature type="domain" description="BON" evidence="2">
    <location>
        <begin position="124"/>
        <end position="194"/>
    </location>
</feature>
<evidence type="ECO:0000313" key="4">
    <source>
        <dbReference type="Proteomes" id="UP001359886"/>
    </source>
</evidence>
<dbReference type="PANTHER" id="PTHR34606:SF4">
    <property type="entry name" value="OUTER MEMBRANE LIPOPROTEIN DOLP"/>
    <property type="match status" value="1"/>
</dbReference>
<evidence type="ECO:0000259" key="2">
    <source>
        <dbReference type="PROSITE" id="PS50914"/>
    </source>
</evidence>
<dbReference type="InterPro" id="IPR051686">
    <property type="entry name" value="Lipoprotein_DolP"/>
</dbReference>
<dbReference type="RefSeq" id="WP_354696330.1">
    <property type="nucleotide sequence ID" value="NZ_JAZHOG010000011.1"/>
</dbReference>
<organism evidence="3 4">
    <name type="scientific">Elongatibacter sediminis</name>
    <dbReference type="NCBI Taxonomy" id="3119006"/>
    <lineage>
        <taxon>Bacteria</taxon>
        <taxon>Pseudomonadati</taxon>
        <taxon>Pseudomonadota</taxon>
        <taxon>Gammaproteobacteria</taxon>
        <taxon>Chromatiales</taxon>
        <taxon>Wenzhouxiangellaceae</taxon>
        <taxon>Elongatibacter</taxon>
    </lineage>
</organism>
<dbReference type="InterPro" id="IPR014004">
    <property type="entry name" value="Transpt-assoc_nodulatn_dom_bac"/>
</dbReference>
<dbReference type="PROSITE" id="PS50914">
    <property type="entry name" value="BON"/>
    <property type="match status" value="2"/>
</dbReference>
<dbReference type="AlphaFoldDB" id="A0AAW9RB28"/>
<name>A0AAW9RB28_9GAMM</name>
<dbReference type="Proteomes" id="UP001359886">
    <property type="component" value="Unassembled WGS sequence"/>
</dbReference>
<keyword evidence="4" id="KW-1185">Reference proteome</keyword>
<comment type="caution">
    <text evidence="3">The sequence shown here is derived from an EMBL/GenBank/DDBJ whole genome shotgun (WGS) entry which is preliminary data.</text>
</comment>
<accession>A0AAW9RB28</accession>
<gene>
    <name evidence="3" type="ORF">V3330_15345</name>
</gene>
<evidence type="ECO:0000313" key="3">
    <source>
        <dbReference type="EMBL" id="MEJ8569005.1"/>
    </source>
</evidence>
<dbReference type="Gene3D" id="3.30.1340.30">
    <property type="match status" value="1"/>
</dbReference>
<dbReference type="EMBL" id="JAZHOG010000011">
    <property type="protein sequence ID" value="MEJ8569005.1"/>
    <property type="molecule type" value="Genomic_DNA"/>
</dbReference>
<sequence length="194" mass="20823">MILFHTPPSMSAGGFRRAMACLVLAVFVITGCAPQEQRRSVGTVIDDQTLEAKVIDVLFSRPDFDAQDHVKIEVHSGTVLLAGETRSDANRALASELAGNLKGVRRVVNELAVMPPAQGSGRLSNSYITSKVNTALTTQNPVVGVDATRIKVLTARRIVYLMGTVTRAEADAVAEVVRNVGGVEKVVKVFDYTD</sequence>